<dbReference type="PANTHER" id="PTHR10625:SF26">
    <property type="entry name" value="HISTONE DEACETYLASE DOMAIN-CONTAINING PROTEIN"/>
    <property type="match status" value="1"/>
</dbReference>
<keyword evidence="1" id="KW-0040">ANK repeat</keyword>
<proteinExistence type="predicted"/>
<evidence type="ECO:0000313" key="4">
    <source>
        <dbReference type="EMBL" id="GMH80667.1"/>
    </source>
</evidence>
<reference evidence="5" key="1">
    <citation type="journal article" date="2023" name="Commun. Biol.">
        <title>Genome analysis of Parmales, the sister group of diatoms, reveals the evolutionary specialization of diatoms from phago-mixotrophs to photoautotrophs.</title>
        <authorList>
            <person name="Ban H."/>
            <person name="Sato S."/>
            <person name="Yoshikawa S."/>
            <person name="Yamada K."/>
            <person name="Nakamura Y."/>
            <person name="Ichinomiya M."/>
            <person name="Sato N."/>
            <person name="Blanc-Mathieu R."/>
            <person name="Endo H."/>
            <person name="Kuwata A."/>
            <person name="Ogata H."/>
        </authorList>
    </citation>
    <scope>NUCLEOTIDE SEQUENCE [LARGE SCALE GENOMIC DNA]</scope>
    <source>
        <strain evidence="5">NIES 3701</strain>
    </source>
</reference>
<sequence length="835" mass="92633">MDDSSTSSSNGSYQYGSAEHLTSSRYPLHDVCDSPEDDPILLQSVLFIDLNKGGNGKGASNGFGFDDDSDDEPAPPPPSDPALSEMKVLSPYINSRDPDENTPLHLALTRCNVECVRTLLSVGSDDISLTKKCDGSFPVHVVACLSALTEFTSQCLELIDILNEHEAVDWCLKDDDMKTPLLLALQANCEPVVEKIYESIQLKQPERLEEQLNVKGGREGRKTLHVAAQVCSLPLLNFLLSVEADPNVTDNQGNAPIHVAAEKGWWEGVERLREAMGEEREMTVNVRERTWKDVATSAGYTVPETLSDSNQIPSSKTKIYSHPICSSHYSCPPIRRDGPDPPPENVNRLHVLINKTNGTLRTNHFSTTAWDESCQRASIADVLRVHDYKYVENLTKKSHSLPDRPSQTYSLDPDTSISRWSFEAAMRAAGSLTQAVDDVMSGKFQNGFCAVRPPGHHAGPRGVVTCPNDPSGSHGFCLLNNVAIGAAYAKNVYRKDIKKVAIVDFDVHHGNGTEACVEALLPNVVVKQFESDFANFTVKDMAYKPWLSEDDSKNVFFSSTHGYGPRDYRIPPNVGGWFYPASGGTENTAASEAPEIPVEEFIMSQQWTRMGNARSNCNIINCGLPLPIPSDIPGVQRVETRDAYRKNIFPALVEFDPDFIFISAGFDAHAKDAMNFGYVGMVEEDYEWVTREIVKIANRCCEGRVVSCLEGGYKIHGKMISPFAKAVQAHVRALVEGGKNGGNVWRKEDADFESDFEMKAVEAKERKRQALLERQREDARMELARMQERQEKAKLMAEQGAAEAEAEEEEEPGSPSKKRRRAEVDYKKLDEEMGE</sequence>
<feature type="compositionally biased region" description="Basic and acidic residues" evidence="2">
    <location>
        <begin position="822"/>
        <end position="835"/>
    </location>
</feature>
<comment type="caution">
    <text evidence="4">The sequence shown here is derived from an EMBL/GenBank/DDBJ whole genome shotgun (WGS) entry which is preliminary data.</text>
</comment>
<dbReference type="Gene3D" id="3.40.800.20">
    <property type="entry name" value="Histone deacetylase domain"/>
    <property type="match status" value="1"/>
</dbReference>
<dbReference type="Pfam" id="PF00850">
    <property type="entry name" value="Hist_deacetyl"/>
    <property type="match status" value="1"/>
</dbReference>
<dbReference type="SUPFAM" id="SSF52768">
    <property type="entry name" value="Arginase/deacetylase"/>
    <property type="match status" value="1"/>
</dbReference>
<dbReference type="SUPFAM" id="SSF48403">
    <property type="entry name" value="Ankyrin repeat"/>
    <property type="match status" value="1"/>
</dbReference>
<evidence type="ECO:0000259" key="3">
    <source>
        <dbReference type="Pfam" id="PF00850"/>
    </source>
</evidence>
<dbReference type="Gene3D" id="1.25.40.20">
    <property type="entry name" value="Ankyrin repeat-containing domain"/>
    <property type="match status" value="1"/>
</dbReference>
<dbReference type="OrthoDB" id="424012at2759"/>
<dbReference type="PROSITE" id="PS50297">
    <property type="entry name" value="ANK_REP_REGION"/>
    <property type="match status" value="2"/>
</dbReference>
<organism evidence="4 5">
    <name type="scientific">Triparma strigata</name>
    <dbReference type="NCBI Taxonomy" id="1606541"/>
    <lineage>
        <taxon>Eukaryota</taxon>
        <taxon>Sar</taxon>
        <taxon>Stramenopiles</taxon>
        <taxon>Ochrophyta</taxon>
        <taxon>Bolidophyceae</taxon>
        <taxon>Parmales</taxon>
        <taxon>Triparmaceae</taxon>
        <taxon>Triparma</taxon>
    </lineage>
</organism>
<dbReference type="GO" id="GO:0000118">
    <property type="term" value="C:histone deacetylase complex"/>
    <property type="evidence" value="ECO:0007669"/>
    <property type="project" value="TreeGrafter"/>
</dbReference>
<dbReference type="Proteomes" id="UP001165085">
    <property type="component" value="Unassembled WGS sequence"/>
</dbReference>
<feature type="repeat" description="ANK" evidence="1">
    <location>
        <begin position="99"/>
        <end position="125"/>
    </location>
</feature>
<evidence type="ECO:0000256" key="2">
    <source>
        <dbReference type="SAM" id="MobiDB-lite"/>
    </source>
</evidence>
<evidence type="ECO:0000313" key="5">
    <source>
        <dbReference type="Proteomes" id="UP001165085"/>
    </source>
</evidence>
<dbReference type="CDD" id="cd11599">
    <property type="entry name" value="HDAC_classII_2"/>
    <property type="match status" value="1"/>
</dbReference>
<accession>A0A9W7AYL1</accession>
<dbReference type="GO" id="GO:0040029">
    <property type="term" value="P:epigenetic regulation of gene expression"/>
    <property type="evidence" value="ECO:0007669"/>
    <property type="project" value="TreeGrafter"/>
</dbReference>
<dbReference type="InterPro" id="IPR002110">
    <property type="entry name" value="Ankyrin_rpt"/>
</dbReference>
<dbReference type="InterPro" id="IPR036770">
    <property type="entry name" value="Ankyrin_rpt-contain_sf"/>
</dbReference>
<dbReference type="InterPro" id="IPR023696">
    <property type="entry name" value="Ureohydrolase_dom_sf"/>
</dbReference>
<dbReference type="EMBL" id="BRXY01000248">
    <property type="protein sequence ID" value="GMH80667.1"/>
    <property type="molecule type" value="Genomic_DNA"/>
</dbReference>
<dbReference type="InterPro" id="IPR037138">
    <property type="entry name" value="His_deacetylse_dom_sf"/>
</dbReference>
<dbReference type="InterPro" id="IPR023801">
    <property type="entry name" value="His_deacetylse_dom"/>
</dbReference>
<dbReference type="PROSITE" id="PS50088">
    <property type="entry name" value="ANK_REPEAT"/>
    <property type="match status" value="2"/>
</dbReference>
<dbReference type="SMART" id="SM00248">
    <property type="entry name" value="ANK"/>
    <property type="match status" value="3"/>
</dbReference>
<dbReference type="Pfam" id="PF00023">
    <property type="entry name" value="Ank"/>
    <property type="match status" value="1"/>
</dbReference>
<feature type="repeat" description="ANK" evidence="1">
    <location>
        <begin position="219"/>
        <end position="251"/>
    </location>
</feature>
<dbReference type="GO" id="GO:0004407">
    <property type="term" value="F:histone deacetylase activity"/>
    <property type="evidence" value="ECO:0007669"/>
    <property type="project" value="TreeGrafter"/>
</dbReference>
<protein>
    <recommendedName>
        <fullName evidence="3">Histone deacetylase domain-containing protein</fullName>
    </recommendedName>
</protein>
<evidence type="ECO:0000256" key="1">
    <source>
        <dbReference type="PROSITE-ProRule" id="PRU00023"/>
    </source>
</evidence>
<dbReference type="GO" id="GO:0005737">
    <property type="term" value="C:cytoplasm"/>
    <property type="evidence" value="ECO:0007669"/>
    <property type="project" value="TreeGrafter"/>
</dbReference>
<dbReference type="AlphaFoldDB" id="A0A9W7AYL1"/>
<feature type="domain" description="Histone deacetylase" evidence="3">
    <location>
        <begin position="343"/>
        <end position="716"/>
    </location>
</feature>
<feature type="region of interest" description="Disordered" evidence="2">
    <location>
        <begin position="790"/>
        <end position="835"/>
    </location>
</feature>
<name>A0A9W7AYL1_9STRA</name>
<keyword evidence="5" id="KW-1185">Reference proteome</keyword>
<gene>
    <name evidence="4" type="ORF">TrST_g6043</name>
</gene>
<feature type="region of interest" description="Disordered" evidence="2">
    <location>
        <begin position="59"/>
        <end position="84"/>
    </location>
</feature>
<dbReference type="PANTHER" id="PTHR10625">
    <property type="entry name" value="HISTONE DEACETYLASE HDAC1-RELATED"/>
    <property type="match status" value="1"/>
</dbReference>